<comment type="caution">
    <text evidence="1">The sequence shown here is derived from an EMBL/GenBank/DDBJ whole genome shotgun (WGS) entry which is preliminary data.</text>
</comment>
<proteinExistence type="predicted"/>
<dbReference type="EMBL" id="JASMQD010000001">
    <property type="protein sequence ID" value="MDK2697703.1"/>
    <property type="molecule type" value="Genomic_DNA"/>
</dbReference>
<sequence length="97" mass="11314">MRIRVFGYRHCPSVHRIMHHATRIPDEMEPDVVFIDVAKHSVTLRDMADRAGCPVDNFPCVFVDDVYLEPLHQNRANRTLHTAEYLLPDMDNRFHSG</sequence>
<accession>A0AAW6W6B4</accession>
<evidence type="ECO:0008006" key="3">
    <source>
        <dbReference type="Google" id="ProtNLM"/>
    </source>
</evidence>
<evidence type="ECO:0000313" key="1">
    <source>
        <dbReference type="EMBL" id="MDK2697703.1"/>
    </source>
</evidence>
<dbReference type="AlphaFoldDB" id="A0AAW6W6B4"/>
<name>A0AAW6W6B4_ECOLX</name>
<organism evidence="1 2">
    <name type="scientific">Escherichia coli</name>
    <dbReference type="NCBI Taxonomy" id="562"/>
    <lineage>
        <taxon>Bacteria</taxon>
        <taxon>Pseudomonadati</taxon>
        <taxon>Pseudomonadota</taxon>
        <taxon>Gammaproteobacteria</taxon>
        <taxon>Enterobacterales</taxon>
        <taxon>Enterobacteriaceae</taxon>
        <taxon>Escherichia</taxon>
    </lineage>
</organism>
<reference evidence="1" key="1">
    <citation type="submission" date="2023-05" db="EMBL/GenBank/DDBJ databases">
        <title>Efficient inhibition of multidrug-resistant Escherichia coli by a new antibiotic combination.</title>
        <authorList>
            <person name="Lin T."/>
        </authorList>
    </citation>
    <scope>NUCLEOTIDE SEQUENCE</scope>
    <source>
        <strain evidence="1">YmmD45</strain>
    </source>
</reference>
<dbReference type="RefSeq" id="WP_001222695.1">
    <property type="nucleotide sequence ID" value="NZ_CAJZON010000078.1"/>
</dbReference>
<protein>
    <recommendedName>
        <fullName evidence="3">Glutaredoxin 1</fullName>
    </recommendedName>
</protein>
<evidence type="ECO:0000313" key="2">
    <source>
        <dbReference type="Proteomes" id="UP001223829"/>
    </source>
</evidence>
<dbReference type="Proteomes" id="UP001223829">
    <property type="component" value="Unassembled WGS sequence"/>
</dbReference>
<gene>
    <name evidence="1" type="ORF">QO046_25925</name>
</gene>